<dbReference type="GO" id="GO:0051539">
    <property type="term" value="F:4 iron, 4 sulfur cluster binding"/>
    <property type="evidence" value="ECO:0007669"/>
    <property type="project" value="UniProtKB-KW"/>
</dbReference>
<dbReference type="GO" id="GO:0016491">
    <property type="term" value="F:oxidoreductase activity"/>
    <property type="evidence" value="ECO:0007669"/>
    <property type="project" value="UniProtKB-ARBA"/>
</dbReference>
<keyword evidence="3" id="KW-0677">Repeat</keyword>
<keyword evidence="1" id="KW-0004">4Fe-4S</keyword>
<keyword evidence="5" id="KW-0411">Iron-sulfur</keyword>
<accession>A0A6J6NYJ4</accession>
<sequence>MCPSYAATRDEKDATRGRARVLQEALDGSLVQGLADPAVHEALDLCLACKGCARDCPTGIDMATYKSESLHQTYQGKRRPRSHYVLGRLPMWARLAAPVAGLANASMKAGPLARLARATAGIDQRRSIPTFAARSLRRQTRTRDPETPDVWIWADSFTDHFLPESGLAAIRYLEAHGLRVRVIDEKACCGLTWITTGQLDAAKRIVARTAATLAPYVDSGVPVIGLEPSCLAALRTDSVELCDDPRAARVAAGVSTFAELVTRLDLPLPDLSGVEIVAQPHCHQASVLGWAADAALLERAGATVTKVGGCCGLAGNFGVEQGHYEVSVAVAETQLLPAVRAHPDAIVLADGMSCKVQLDDLAGVRALHLAELLASRLPEGTS</sequence>
<dbReference type="InterPro" id="IPR017900">
    <property type="entry name" value="4Fe4S_Fe_S_CS"/>
</dbReference>
<name>A0A6J6NYJ4_9ZZZZ</name>
<protein>
    <submittedName>
        <fullName evidence="7">Unannotated protein</fullName>
    </submittedName>
</protein>
<evidence type="ECO:0000259" key="6">
    <source>
        <dbReference type="PROSITE" id="PS51379"/>
    </source>
</evidence>
<dbReference type="GO" id="GO:0046872">
    <property type="term" value="F:metal ion binding"/>
    <property type="evidence" value="ECO:0007669"/>
    <property type="project" value="UniProtKB-KW"/>
</dbReference>
<dbReference type="SUPFAM" id="SSF46548">
    <property type="entry name" value="alpha-helical ferredoxin"/>
    <property type="match status" value="1"/>
</dbReference>
<evidence type="ECO:0000256" key="5">
    <source>
        <dbReference type="ARBA" id="ARBA00023014"/>
    </source>
</evidence>
<dbReference type="PANTHER" id="PTHR32479:SF19">
    <property type="entry name" value="ANAEROBIC GLYCEROL-3-PHOSPHATE DEHYDROGENASE SUBUNIT C"/>
    <property type="match status" value="1"/>
</dbReference>
<evidence type="ECO:0000256" key="2">
    <source>
        <dbReference type="ARBA" id="ARBA00022723"/>
    </source>
</evidence>
<gene>
    <name evidence="7" type="ORF">UFOPK2579_00304</name>
</gene>
<dbReference type="AlphaFoldDB" id="A0A6J6NYJ4"/>
<evidence type="ECO:0000313" key="7">
    <source>
        <dbReference type="EMBL" id="CAB4689343.1"/>
    </source>
</evidence>
<evidence type="ECO:0000256" key="4">
    <source>
        <dbReference type="ARBA" id="ARBA00023004"/>
    </source>
</evidence>
<dbReference type="EMBL" id="CAEZXR010000021">
    <property type="protein sequence ID" value="CAB4689343.1"/>
    <property type="molecule type" value="Genomic_DNA"/>
</dbReference>
<dbReference type="InterPro" id="IPR017896">
    <property type="entry name" value="4Fe4S_Fe-S-bd"/>
</dbReference>
<reference evidence="7" key="1">
    <citation type="submission" date="2020-05" db="EMBL/GenBank/DDBJ databases">
        <authorList>
            <person name="Chiriac C."/>
            <person name="Salcher M."/>
            <person name="Ghai R."/>
            <person name="Kavagutti S V."/>
        </authorList>
    </citation>
    <scope>NUCLEOTIDE SEQUENCE</scope>
</reference>
<dbReference type="PROSITE" id="PS51379">
    <property type="entry name" value="4FE4S_FER_2"/>
    <property type="match status" value="1"/>
</dbReference>
<dbReference type="PANTHER" id="PTHR32479">
    <property type="entry name" value="GLYCOLATE OXIDASE IRON-SULFUR SUBUNIT"/>
    <property type="match status" value="1"/>
</dbReference>
<feature type="domain" description="4Fe-4S ferredoxin-type" evidence="6">
    <location>
        <begin position="35"/>
        <end position="65"/>
    </location>
</feature>
<evidence type="ECO:0000256" key="3">
    <source>
        <dbReference type="ARBA" id="ARBA00022737"/>
    </source>
</evidence>
<keyword evidence="4" id="KW-0408">Iron</keyword>
<keyword evidence="2" id="KW-0479">Metal-binding</keyword>
<evidence type="ECO:0000256" key="1">
    <source>
        <dbReference type="ARBA" id="ARBA00022485"/>
    </source>
</evidence>
<dbReference type="InterPro" id="IPR004017">
    <property type="entry name" value="Cys_rich_dom"/>
</dbReference>
<organism evidence="7">
    <name type="scientific">freshwater metagenome</name>
    <dbReference type="NCBI Taxonomy" id="449393"/>
    <lineage>
        <taxon>unclassified sequences</taxon>
        <taxon>metagenomes</taxon>
        <taxon>ecological metagenomes</taxon>
    </lineage>
</organism>
<dbReference type="Pfam" id="PF02754">
    <property type="entry name" value="CCG"/>
    <property type="match status" value="2"/>
</dbReference>
<dbReference type="PROSITE" id="PS00198">
    <property type="entry name" value="4FE4S_FER_1"/>
    <property type="match status" value="1"/>
</dbReference>
<dbReference type="Pfam" id="PF13183">
    <property type="entry name" value="Fer4_8"/>
    <property type="match status" value="1"/>
</dbReference>
<proteinExistence type="predicted"/>